<dbReference type="Gene3D" id="3.40.50.720">
    <property type="entry name" value="NAD(P)-binding Rossmann-like Domain"/>
    <property type="match status" value="1"/>
</dbReference>
<dbReference type="OrthoDB" id="751203at2"/>
<dbReference type="GO" id="GO:0005737">
    <property type="term" value="C:cytoplasm"/>
    <property type="evidence" value="ECO:0007669"/>
    <property type="project" value="TreeGrafter"/>
</dbReference>
<dbReference type="GO" id="GO:0016616">
    <property type="term" value="F:oxidoreductase activity, acting on the CH-OH group of donors, NAD or NADP as acceptor"/>
    <property type="evidence" value="ECO:0007669"/>
    <property type="project" value="InterPro"/>
</dbReference>
<dbReference type="Proteomes" id="UP000006054">
    <property type="component" value="Chromosome"/>
</dbReference>
<dbReference type="SUPFAM" id="SSF51735">
    <property type="entry name" value="NAD(P)-binding Rossmann-fold domains"/>
    <property type="match status" value="1"/>
</dbReference>
<dbReference type="STRING" id="880071.Fleli_1435"/>
<organism evidence="2 3">
    <name type="scientific">Bernardetia litoralis (strain ATCC 23117 / DSM 6794 / NBRC 15988 / NCIMB 1366 / Fx l1 / Sio-4)</name>
    <name type="common">Flexibacter litoralis</name>
    <dbReference type="NCBI Taxonomy" id="880071"/>
    <lineage>
        <taxon>Bacteria</taxon>
        <taxon>Pseudomonadati</taxon>
        <taxon>Bacteroidota</taxon>
        <taxon>Cytophagia</taxon>
        <taxon>Cytophagales</taxon>
        <taxon>Bernardetiaceae</taxon>
        <taxon>Bernardetia</taxon>
    </lineage>
</organism>
<evidence type="ECO:0000259" key="1">
    <source>
        <dbReference type="Pfam" id="PF03721"/>
    </source>
</evidence>
<dbReference type="InterPro" id="IPR051783">
    <property type="entry name" value="NAD(P)-dependent_oxidoreduct"/>
</dbReference>
<dbReference type="EMBL" id="CP003345">
    <property type="protein sequence ID" value="AFM03862.1"/>
    <property type="molecule type" value="Genomic_DNA"/>
</dbReference>
<dbReference type="Pfam" id="PF03721">
    <property type="entry name" value="UDPG_MGDP_dh_N"/>
    <property type="match status" value="1"/>
</dbReference>
<sequence>MKSISILGCGWLGLETAKFFVEKGIQVNGSTTSKEKIENLEKKGIKPFHLELNKKNINKFKNNSNEFFKDFFETDICLINIPPPKENKEFYKTQMEFIATHLLKNKKATKKIIFISSTSIYKNTLQLSVSLRTTQLESFEDDVQTLEKANRKDIFEAENVFIQASKTNDLDVVILRAGGLMGGKRIAGKYFTGKKDLNTGQIPVNFIHRQDLINIIYLISEKTDKKSLLIDKKCNKYEVFNVVCPIHPIRQKVYQKNAKEYNFEAPTFKNNNQTSDYKIINSNKLEKILGYEFIYPNPLYFPVES</sequence>
<dbReference type="HOGENOM" id="CLU_007383_11_1_10"/>
<feature type="domain" description="UDP-glucose/GDP-mannose dehydrogenase N-terminal" evidence="1">
    <location>
        <begin position="3"/>
        <end position="127"/>
    </location>
</feature>
<dbReference type="InterPro" id="IPR036291">
    <property type="entry name" value="NAD(P)-bd_dom_sf"/>
</dbReference>
<accession>I4AIS7</accession>
<keyword evidence="3" id="KW-1185">Reference proteome</keyword>
<dbReference type="KEGG" id="fli:Fleli_1435"/>
<dbReference type="GO" id="GO:0051287">
    <property type="term" value="F:NAD binding"/>
    <property type="evidence" value="ECO:0007669"/>
    <property type="project" value="InterPro"/>
</dbReference>
<evidence type="ECO:0000313" key="2">
    <source>
        <dbReference type="EMBL" id="AFM03862.1"/>
    </source>
</evidence>
<dbReference type="InterPro" id="IPR001732">
    <property type="entry name" value="UDP-Glc/GDP-Man_DH_N"/>
</dbReference>
<gene>
    <name evidence="2" type="ordered locus">Fleli_1435</name>
</gene>
<protein>
    <submittedName>
        <fullName evidence="2">UDP-glucose/GDP-mannose dehydrogenase family, NAD binding domain protein</fullName>
    </submittedName>
</protein>
<dbReference type="PANTHER" id="PTHR48079:SF6">
    <property type="entry name" value="NAD(P)-BINDING DOMAIN-CONTAINING PROTEIN-RELATED"/>
    <property type="match status" value="1"/>
</dbReference>
<dbReference type="GO" id="GO:0004029">
    <property type="term" value="F:aldehyde dehydrogenase (NAD+) activity"/>
    <property type="evidence" value="ECO:0007669"/>
    <property type="project" value="TreeGrafter"/>
</dbReference>
<evidence type="ECO:0000313" key="3">
    <source>
        <dbReference type="Proteomes" id="UP000006054"/>
    </source>
</evidence>
<dbReference type="RefSeq" id="WP_014797319.1">
    <property type="nucleotide sequence ID" value="NC_018018.1"/>
</dbReference>
<dbReference type="AlphaFoldDB" id="I4AIS7"/>
<reference evidence="3" key="1">
    <citation type="submission" date="2012-06" db="EMBL/GenBank/DDBJ databases">
        <title>The complete genome of Flexibacter litoralis DSM 6794.</title>
        <authorList>
            <person name="Lucas S."/>
            <person name="Copeland A."/>
            <person name="Lapidus A."/>
            <person name="Glavina del Rio T."/>
            <person name="Dalin E."/>
            <person name="Tice H."/>
            <person name="Bruce D."/>
            <person name="Goodwin L."/>
            <person name="Pitluck S."/>
            <person name="Peters L."/>
            <person name="Ovchinnikova G."/>
            <person name="Lu M."/>
            <person name="Kyrpides N."/>
            <person name="Mavromatis K."/>
            <person name="Ivanova N."/>
            <person name="Brettin T."/>
            <person name="Detter J.C."/>
            <person name="Han C."/>
            <person name="Larimer F."/>
            <person name="Land M."/>
            <person name="Hauser L."/>
            <person name="Markowitz V."/>
            <person name="Cheng J.-F."/>
            <person name="Hugenholtz P."/>
            <person name="Woyke T."/>
            <person name="Wu D."/>
            <person name="Spring S."/>
            <person name="Lang E."/>
            <person name="Kopitz M."/>
            <person name="Brambilla E."/>
            <person name="Klenk H.-P."/>
            <person name="Eisen J.A."/>
        </authorList>
    </citation>
    <scope>NUCLEOTIDE SEQUENCE [LARGE SCALE GENOMIC DNA]</scope>
    <source>
        <strain evidence="3">ATCC 23117 / DSM 6794 / NBRC 15988 / NCIMB 1366 / Sio-4</strain>
    </source>
</reference>
<name>I4AIS7_BERLS</name>
<dbReference type="eggNOG" id="COG0451">
    <property type="taxonomic scope" value="Bacteria"/>
</dbReference>
<dbReference type="PANTHER" id="PTHR48079">
    <property type="entry name" value="PROTEIN YEEZ"/>
    <property type="match status" value="1"/>
</dbReference>
<proteinExistence type="predicted"/>